<reference evidence="1" key="1">
    <citation type="submission" date="2018-02" db="EMBL/GenBank/DDBJ databases">
        <title>Rhizophora mucronata_Transcriptome.</title>
        <authorList>
            <person name="Meera S.P."/>
            <person name="Sreeshan A."/>
            <person name="Augustine A."/>
        </authorList>
    </citation>
    <scope>NUCLEOTIDE SEQUENCE</scope>
    <source>
        <tissue evidence="1">Leaf</tissue>
    </source>
</reference>
<accession>A0A2P2Q9G7</accession>
<dbReference type="AlphaFoldDB" id="A0A2P2Q9G7"/>
<sequence>MSLGLSTKTNRNSKLYPLPHTKITVALATRAPSFSDLNTHRLTHQY</sequence>
<name>A0A2P2Q9G7_RHIMU</name>
<protein>
    <submittedName>
        <fullName evidence="1">Uncharacterized protein</fullName>
    </submittedName>
</protein>
<organism evidence="1">
    <name type="scientific">Rhizophora mucronata</name>
    <name type="common">Asiatic mangrove</name>
    <dbReference type="NCBI Taxonomy" id="61149"/>
    <lineage>
        <taxon>Eukaryota</taxon>
        <taxon>Viridiplantae</taxon>
        <taxon>Streptophyta</taxon>
        <taxon>Embryophyta</taxon>
        <taxon>Tracheophyta</taxon>
        <taxon>Spermatophyta</taxon>
        <taxon>Magnoliopsida</taxon>
        <taxon>eudicotyledons</taxon>
        <taxon>Gunneridae</taxon>
        <taxon>Pentapetalae</taxon>
        <taxon>rosids</taxon>
        <taxon>fabids</taxon>
        <taxon>Malpighiales</taxon>
        <taxon>Rhizophoraceae</taxon>
        <taxon>Rhizophora</taxon>
    </lineage>
</organism>
<dbReference type="EMBL" id="GGEC01083035">
    <property type="protein sequence ID" value="MBX63519.1"/>
    <property type="molecule type" value="Transcribed_RNA"/>
</dbReference>
<evidence type="ECO:0000313" key="1">
    <source>
        <dbReference type="EMBL" id="MBX63519.1"/>
    </source>
</evidence>
<proteinExistence type="predicted"/>